<feature type="non-terminal residue" evidence="1">
    <location>
        <position position="61"/>
    </location>
</feature>
<organism evidence="1 2">
    <name type="scientific">Funneliformis mosseae</name>
    <name type="common">Endomycorrhizal fungus</name>
    <name type="synonym">Glomus mosseae</name>
    <dbReference type="NCBI Taxonomy" id="27381"/>
    <lineage>
        <taxon>Eukaryota</taxon>
        <taxon>Fungi</taxon>
        <taxon>Fungi incertae sedis</taxon>
        <taxon>Mucoromycota</taxon>
        <taxon>Glomeromycotina</taxon>
        <taxon>Glomeromycetes</taxon>
        <taxon>Glomerales</taxon>
        <taxon>Glomeraceae</taxon>
        <taxon>Funneliformis</taxon>
    </lineage>
</organism>
<gene>
    <name evidence="1" type="ORF">FMOSSE_LOCUS15468</name>
</gene>
<reference evidence="1" key="1">
    <citation type="submission" date="2021-06" db="EMBL/GenBank/DDBJ databases">
        <authorList>
            <person name="Kallberg Y."/>
            <person name="Tangrot J."/>
            <person name="Rosling A."/>
        </authorList>
    </citation>
    <scope>NUCLEOTIDE SEQUENCE</scope>
    <source>
        <strain evidence="1">87-6 pot B 2015</strain>
    </source>
</reference>
<evidence type="ECO:0000313" key="1">
    <source>
        <dbReference type="EMBL" id="CAG8727828.1"/>
    </source>
</evidence>
<accession>A0A9N9IAH9</accession>
<sequence length="61" mass="6931">GTDDWKKPCLIKSYQNDNSIISKDSKIKQGSYSKSLNDSLALSSSSDLSYCEKDQYFNTKR</sequence>
<comment type="caution">
    <text evidence="1">The sequence shown here is derived from an EMBL/GenBank/DDBJ whole genome shotgun (WGS) entry which is preliminary data.</text>
</comment>
<protein>
    <submittedName>
        <fullName evidence="1">15635_t:CDS:1</fullName>
    </submittedName>
</protein>
<proteinExistence type="predicted"/>
<feature type="non-terminal residue" evidence="1">
    <location>
        <position position="1"/>
    </location>
</feature>
<keyword evidence="2" id="KW-1185">Reference proteome</keyword>
<dbReference type="AlphaFoldDB" id="A0A9N9IAH9"/>
<evidence type="ECO:0000313" key="2">
    <source>
        <dbReference type="Proteomes" id="UP000789375"/>
    </source>
</evidence>
<dbReference type="Proteomes" id="UP000789375">
    <property type="component" value="Unassembled WGS sequence"/>
</dbReference>
<name>A0A9N9IAH9_FUNMO</name>
<dbReference type="EMBL" id="CAJVPP010015786">
    <property type="protein sequence ID" value="CAG8727828.1"/>
    <property type="molecule type" value="Genomic_DNA"/>
</dbReference>